<dbReference type="Pfam" id="PF02386">
    <property type="entry name" value="TrkH"/>
    <property type="match status" value="1"/>
</dbReference>
<dbReference type="AlphaFoldDB" id="A0A4Q1KVF8"/>
<gene>
    <name evidence="9" type="ORF">EQG68_04005</name>
</gene>
<evidence type="ECO:0000313" key="10">
    <source>
        <dbReference type="Proteomes" id="UP000289734"/>
    </source>
</evidence>
<evidence type="ECO:0000313" key="9">
    <source>
        <dbReference type="EMBL" id="RXR34208.1"/>
    </source>
</evidence>
<feature type="transmembrane region" description="Helical" evidence="8">
    <location>
        <begin position="194"/>
        <end position="218"/>
    </location>
</feature>
<sequence length="580" mass="65294">MEKDSLFKIIYRFFDLIVLTYIVFDFGYSIHEEYHTPKFIGLVLIAIALFAFNVFKYFYYKSKGRKKVALVNSIIIGVLLLISFFISIVNIDLHYLDVLRKIRPILEAGLIFYFIIRLMILVRYVYEVYYNPAIVFVGSFFAIIILGSFLLMLPNATTNGISFTDALFTSTSAVCVTGLIVLDTATDFTTVGQTIIISLIQIGGLGILTFTSFFAFFFRGSSSFKEGLNVRDFIAQDTLKDVLKTALNVVIFTLSVEMLGALFIYSSILDNPNIENKVFFSLFHAISAFCNAGFSTLSSGLSESYIQFNYYMQWVVIVMVVFGGLGYNIIFNFYQYLKIYVLEFFDRNRIHKQVSIMTLNSKIVLYTTGALLLGGFVFLWMSEYNNTMNYHKTLFGKITSTAFNAVTPRTAGFNTIDFTEFTVPTLLFIIFLMWIGASPASTGGGIKTSTFALATLNIFAIASGKTRIQLLGRRISSESTSRAFAILCISLIVIGFAILALLIFEPKGTDLLSVVFECFSAYSTVGLSLNFTPTLTEPSKYVLIVTMFIGRIGMLNLMIGLLRQINHQFYEFPKENILIN</sequence>
<dbReference type="PANTHER" id="PTHR32024:SF1">
    <property type="entry name" value="KTR SYSTEM POTASSIUM UPTAKE PROTEIN B"/>
    <property type="match status" value="1"/>
</dbReference>
<keyword evidence="3" id="KW-1003">Cell membrane</keyword>
<evidence type="ECO:0000256" key="5">
    <source>
        <dbReference type="ARBA" id="ARBA00022989"/>
    </source>
</evidence>
<dbReference type="GO" id="GO:0030001">
    <property type="term" value="P:metal ion transport"/>
    <property type="evidence" value="ECO:0007669"/>
    <property type="project" value="UniProtKB-ARBA"/>
</dbReference>
<proteinExistence type="predicted"/>
<feature type="transmembrane region" description="Helical" evidence="8">
    <location>
        <begin position="9"/>
        <end position="27"/>
    </location>
</feature>
<name>A0A4Q1KVF8_9FLAO</name>
<evidence type="ECO:0000256" key="1">
    <source>
        <dbReference type="ARBA" id="ARBA00004651"/>
    </source>
</evidence>
<feature type="transmembrane region" description="Helical" evidence="8">
    <location>
        <begin position="246"/>
        <end position="266"/>
    </location>
</feature>
<feature type="transmembrane region" description="Helical" evidence="8">
    <location>
        <begin position="363"/>
        <end position="381"/>
    </location>
</feature>
<keyword evidence="4 8" id="KW-0812">Transmembrane</keyword>
<evidence type="ECO:0000256" key="4">
    <source>
        <dbReference type="ARBA" id="ARBA00022692"/>
    </source>
</evidence>
<feature type="transmembrane region" description="Helical" evidence="8">
    <location>
        <begin position="483"/>
        <end position="504"/>
    </location>
</feature>
<reference evidence="10" key="1">
    <citation type="submission" date="2019-01" db="EMBL/GenBank/DDBJ databases">
        <title>Cytophagaceae bacterium strain CAR-16.</title>
        <authorList>
            <person name="Chen W.-M."/>
        </authorList>
    </citation>
    <scope>NUCLEOTIDE SEQUENCE [LARGE SCALE GENOMIC DNA]</scope>
    <source>
        <strain evidence="10">ICH-30</strain>
    </source>
</reference>
<feature type="transmembrane region" description="Helical" evidence="8">
    <location>
        <begin position="108"/>
        <end position="126"/>
    </location>
</feature>
<feature type="transmembrane region" description="Helical" evidence="8">
    <location>
        <begin position="160"/>
        <end position="182"/>
    </location>
</feature>
<feature type="transmembrane region" description="Helical" evidence="8">
    <location>
        <begin position="68"/>
        <end position="88"/>
    </location>
</feature>
<accession>A0A4Q1KVF8</accession>
<evidence type="ECO:0000256" key="8">
    <source>
        <dbReference type="SAM" id="Phobius"/>
    </source>
</evidence>
<organism evidence="9 10">
    <name type="scientific">Flavobacterium piscinae</name>
    <dbReference type="NCBI Taxonomy" id="2506424"/>
    <lineage>
        <taxon>Bacteria</taxon>
        <taxon>Pseudomonadati</taxon>
        <taxon>Bacteroidota</taxon>
        <taxon>Flavobacteriia</taxon>
        <taxon>Flavobacteriales</taxon>
        <taxon>Flavobacteriaceae</taxon>
        <taxon>Flavobacterium</taxon>
    </lineage>
</organism>
<evidence type="ECO:0000256" key="2">
    <source>
        <dbReference type="ARBA" id="ARBA00022448"/>
    </source>
</evidence>
<evidence type="ECO:0000256" key="6">
    <source>
        <dbReference type="ARBA" id="ARBA00023065"/>
    </source>
</evidence>
<protein>
    <submittedName>
        <fullName evidence="9">Potassium transporter</fullName>
    </submittedName>
</protein>
<keyword evidence="6" id="KW-0406">Ion transport</keyword>
<dbReference type="InterPro" id="IPR003445">
    <property type="entry name" value="Cat_transpt"/>
</dbReference>
<evidence type="ECO:0000256" key="7">
    <source>
        <dbReference type="ARBA" id="ARBA00023136"/>
    </source>
</evidence>
<keyword evidence="5 8" id="KW-1133">Transmembrane helix</keyword>
<feature type="transmembrane region" description="Helical" evidence="8">
    <location>
        <begin position="310"/>
        <end position="330"/>
    </location>
</feature>
<comment type="caution">
    <text evidence="9">The sequence shown here is derived from an EMBL/GenBank/DDBJ whole genome shotgun (WGS) entry which is preliminary data.</text>
</comment>
<dbReference type="EMBL" id="SBKQ01000003">
    <property type="protein sequence ID" value="RXR34208.1"/>
    <property type="molecule type" value="Genomic_DNA"/>
</dbReference>
<comment type="subcellular location">
    <subcellularLocation>
        <location evidence="1">Cell membrane</location>
        <topology evidence="1">Multi-pass membrane protein</topology>
    </subcellularLocation>
</comment>
<keyword evidence="2" id="KW-0813">Transport</keyword>
<dbReference type="Proteomes" id="UP000289734">
    <property type="component" value="Unassembled WGS sequence"/>
</dbReference>
<evidence type="ECO:0000256" key="3">
    <source>
        <dbReference type="ARBA" id="ARBA00022475"/>
    </source>
</evidence>
<feature type="transmembrane region" description="Helical" evidence="8">
    <location>
        <begin position="278"/>
        <end position="298"/>
    </location>
</feature>
<feature type="transmembrane region" description="Helical" evidence="8">
    <location>
        <begin position="39"/>
        <end position="59"/>
    </location>
</feature>
<dbReference type="GO" id="GO:0005886">
    <property type="term" value="C:plasma membrane"/>
    <property type="evidence" value="ECO:0007669"/>
    <property type="project" value="UniProtKB-SubCell"/>
</dbReference>
<keyword evidence="10" id="KW-1185">Reference proteome</keyword>
<dbReference type="RefSeq" id="WP_129463492.1">
    <property type="nucleotide sequence ID" value="NZ_SBKQ01000003.1"/>
</dbReference>
<feature type="transmembrane region" description="Helical" evidence="8">
    <location>
        <begin position="133"/>
        <end position="154"/>
    </location>
</feature>
<dbReference type="PANTHER" id="PTHR32024">
    <property type="entry name" value="TRK SYSTEM POTASSIUM UPTAKE PROTEIN TRKG-RELATED"/>
    <property type="match status" value="1"/>
</dbReference>
<dbReference type="OrthoDB" id="9810952at2"/>
<feature type="transmembrane region" description="Helical" evidence="8">
    <location>
        <begin position="418"/>
        <end position="437"/>
    </location>
</feature>
<feature type="transmembrane region" description="Helical" evidence="8">
    <location>
        <begin position="541"/>
        <end position="562"/>
    </location>
</feature>
<keyword evidence="7 8" id="KW-0472">Membrane</keyword>
<dbReference type="GO" id="GO:0008324">
    <property type="term" value="F:monoatomic cation transmembrane transporter activity"/>
    <property type="evidence" value="ECO:0007669"/>
    <property type="project" value="InterPro"/>
</dbReference>